<accession>A0A3N1H6D2</accession>
<organism evidence="1 2">
    <name type="scientific">Saccharothrix texasensis</name>
    <dbReference type="NCBI Taxonomy" id="103734"/>
    <lineage>
        <taxon>Bacteria</taxon>
        <taxon>Bacillati</taxon>
        <taxon>Actinomycetota</taxon>
        <taxon>Actinomycetes</taxon>
        <taxon>Pseudonocardiales</taxon>
        <taxon>Pseudonocardiaceae</taxon>
        <taxon>Saccharothrix</taxon>
    </lineage>
</organism>
<dbReference type="RefSeq" id="WP_123743761.1">
    <property type="nucleotide sequence ID" value="NZ_RJKM01000001.1"/>
</dbReference>
<dbReference type="Proteomes" id="UP000268727">
    <property type="component" value="Unassembled WGS sequence"/>
</dbReference>
<dbReference type="OrthoDB" id="3695235at2"/>
<dbReference type="EMBL" id="RJKM01000001">
    <property type="protein sequence ID" value="ROP38048.1"/>
    <property type="molecule type" value="Genomic_DNA"/>
</dbReference>
<name>A0A3N1H6D2_9PSEU</name>
<sequence>MTEPVVRWTSGPDRLADVVVREVPVVEGRDPTAAMLRDNPFAALAVAVSTNRIVVRTEAGLVVELAPVATGADCLDVEAVVLSAVHSLYAWHVARLDLRALRARGLPVWCADHRARRSAAVCGWLRAVVHVQPLSDAVGL</sequence>
<gene>
    <name evidence="1" type="ORF">EDD40_3386</name>
</gene>
<proteinExistence type="predicted"/>
<dbReference type="AlphaFoldDB" id="A0A3N1H6D2"/>
<evidence type="ECO:0000313" key="1">
    <source>
        <dbReference type="EMBL" id="ROP38048.1"/>
    </source>
</evidence>
<protein>
    <submittedName>
        <fullName evidence="1">Uncharacterized protein</fullName>
    </submittedName>
</protein>
<comment type="caution">
    <text evidence="1">The sequence shown here is derived from an EMBL/GenBank/DDBJ whole genome shotgun (WGS) entry which is preliminary data.</text>
</comment>
<reference evidence="1 2" key="1">
    <citation type="submission" date="2018-11" db="EMBL/GenBank/DDBJ databases">
        <title>Sequencing the genomes of 1000 actinobacteria strains.</title>
        <authorList>
            <person name="Klenk H.-P."/>
        </authorList>
    </citation>
    <scope>NUCLEOTIDE SEQUENCE [LARGE SCALE GENOMIC DNA]</scope>
    <source>
        <strain evidence="1 2">DSM 44231</strain>
    </source>
</reference>
<keyword evidence="2" id="KW-1185">Reference proteome</keyword>
<evidence type="ECO:0000313" key="2">
    <source>
        <dbReference type="Proteomes" id="UP000268727"/>
    </source>
</evidence>